<dbReference type="EMBL" id="AMQN01009371">
    <property type="status" value="NOT_ANNOTATED_CDS"/>
    <property type="molecule type" value="Genomic_DNA"/>
</dbReference>
<reference evidence="1 3" key="2">
    <citation type="journal article" date="2013" name="Nature">
        <title>Insights into bilaterian evolution from three spiralian genomes.</title>
        <authorList>
            <person name="Simakov O."/>
            <person name="Marletaz F."/>
            <person name="Cho S.J."/>
            <person name="Edsinger-Gonzales E."/>
            <person name="Havlak P."/>
            <person name="Hellsten U."/>
            <person name="Kuo D.H."/>
            <person name="Larsson T."/>
            <person name="Lv J."/>
            <person name="Arendt D."/>
            <person name="Savage R."/>
            <person name="Osoegawa K."/>
            <person name="de Jong P."/>
            <person name="Grimwood J."/>
            <person name="Chapman J.A."/>
            <person name="Shapiro H."/>
            <person name="Aerts A."/>
            <person name="Otillar R.P."/>
            <person name="Terry A.Y."/>
            <person name="Boore J.L."/>
            <person name="Grigoriev I.V."/>
            <person name="Lindberg D.R."/>
            <person name="Seaver E.C."/>
            <person name="Weisblat D.A."/>
            <person name="Putnam N.H."/>
            <person name="Rokhsar D.S."/>
        </authorList>
    </citation>
    <scope>NUCLEOTIDE SEQUENCE</scope>
    <source>
        <strain evidence="1 3">I ESC-2004</strain>
    </source>
</reference>
<evidence type="ECO:0008006" key="4">
    <source>
        <dbReference type="Google" id="ProtNLM"/>
    </source>
</evidence>
<keyword evidence="3" id="KW-1185">Reference proteome</keyword>
<gene>
    <name evidence="1" type="ORF">CAPTEDRAFT_204820</name>
</gene>
<dbReference type="SUPFAM" id="SSF56219">
    <property type="entry name" value="DNase I-like"/>
    <property type="match status" value="1"/>
</dbReference>
<evidence type="ECO:0000313" key="3">
    <source>
        <dbReference type="Proteomes" id="UP000014760"/>
    </source>
</evidence>
<dbReference type="AlphaFoldDB" id="R7U4E0"/>
<dbReference type="EMBL" id="KB305274">
    <property type="protein sequence ID" value="ELU01230.1"/>
    <property type="molecule type" value="Genomic_DNA"/>
</dbReference>
<dbReference type="Gene3D" id="3.60.10.10">
    <property type="entry name" value="Endonuclease/exonuclease/phosphatase"/>
    <property type="match status" value="1"/>
</dbReference>
<organism evidence="1">
    <name type="scientific">Capitella teleta</name>
    <name type="common">Polychaete worm</name>
    <dbReference type="NCBI Taxonomy" id="283909"/>
    <lineage>
        <taxon>Eukaryota</taxon>
        <taxon>Metazoa</taxon>
        <taxon>Spiralia</taxon>
        <taxon>Lophotrochozoa</taxon>
        <taxon>Annelida</taxon>
        <taxon>Polychaeta</taxon>
        <taxon>Sedentaria</taxon>
        <taxon>Scolecida</taxon>
        <taxon>Capitellidae</taxon>
        <taxon>Capitella</taxon>
    </lineage>
</organism>
<name>R7U4E0_CAPTE</name>
<dbReference type="OrthoDB" id="414730at2759"/>
<protein>
    <recommendedName>
        <fullName evidence="4">Endonuclease/exonuclease/phosphatase domain-containing protein</fullName>
    </recommendedName>
</protein>
<dbReference type="InterPro" id="IPR036691">
    <property type="entry name" value="Endo/exonu/phosph_ase_sf"/>
</dbReference>
<evidence type="ECO:0000313" key="1">
    <source>
        <dbReference type="EMBL" id="ELU01230.1"/>
    </source>
</evidence>
<dbReference type="Proteomes" id="UP000014760">
    <property type="component" value="Unassembled WGS sequence"/>
</dbReference>
<sequence length="236" mass="26845">MDQSKINYKTNAEIMPFSQLSNYQLSLVFQSAKRKYTEMLENNPLQAKLLQDIPNLLPQNLKCQYHDDNSFNNLTNGKSPSLSLLHINLQSSTRNYSLLKAYLSNLNLDFDIIGVSEAGVNNANLIKNTFNSHFIMYKKPSDETTKGGAAFFNRKELFDSLTARNDFELNLPLVEDLWIQVDNTVIAVIYRHPKANSTEFTEKLELNLEKIINENKIGLVCGDININLMDMTSADV</sequence>
<dbReference type="HOGENOM" id="CLU_1176409_0_0_1"/>
<evidence type="ECO:0000313" key="2">
    <source>
        <dbReference type="EnsemblMetazoa" id="CapteP204820"/>
    </source>
</evidence>
<proteinExistence type="predicted"/>
<dbReference type="EnsemblMetazoa" id="CapteT204820">
    <property type="protein sequence ID" value="CapteP204820"/>
    <property type="gene ID" value="CapteG204820"/>
</dbReference>
<reference evidence="2" key="3">
    <citation type="submission" date="2015-06" db="UniProtKB">
        <authorList>
            <consortium name="EnsemblMetazoa"/>
        </authorList>
    </citation>
    <scope>IDENTIFICATION</scope>
</reference>
<reference evidence="3" key="1">
    <citation type="submission" date="2012-12" db="EMBL/GenBank/DDBJ databases">
        <authorList>
            <person name="Hellsten U."/>
            <person name="Grimwood J."/>
            <person name="Chapman J.A."/>
            <person name="Shapiro H."/>
            <person name="Aerts A."/>
            <person name="Otillar R.P."/>
            <person name="Terry A.Y."/>
            <person name="Boore J.L."/>
            <person name="Simakov O."/>
            <person name="Marletaz F."/>
            <person name="Cho S.-J."/>
            <person name="Edsinger-Gonzales E."/>
            <person name="Havlak P."/>
            <person name="Kuo D.-H."/>
            <person name="Larsson T."/>
            <person name="Lv J."/>
            <person name="Arendt D."/>
            <person name="Savage R."/>
            <person name="Osoegawa K."/>
            <person name="de Jong P."/>
            <person name="Lindberg D.R."/>
            <person name="Seaver E.C."/>
            <person name="Weisblat D.A."/>
            <person name="Putnam N.H."/>
            <person name="Grigoriev I.V."/>
            <person name="Rokhsar D.S."/>
        </authorList>
    </citation>
    <scope>NUCLEOTIDE SEQUENCE</scope>
    <source>
        <strain evidence="3">I ESC-2004</strain>
    </source>
</reference>
<accession>R7U4E0</accession>